<dbReference type="AlphaFoldDB" id="A0A069QJ72"/>
<organism evidence="1 2">
    <name type="scientific">Hoylesella loescheii DSM 19665 = JCM 12249 = ATCC 15930</name>
    <dbReference type="NCBI Taxonomy" id="1122985"/>
    <lineage>
        <taxon>Bacteria</taxon>
        <taxon>Pseudomonadati</taxon>
        <taxon>Bacteroidota</taxon>
        <taxon>Bacteroidia</taxon>
        <taxon>Bacteroidales</taxon>
        <taxon>Prevotellaceae</taxon>
        <taxon>Hoylesella</taxon>
    </lineage>
</organism>
<evidence type="ECO:0000313" key="2">
    <source>
        <dbReference type="Proteomes" id="UP000027442"/>
    </source>
</evidence>
<reference evidence="1 2" key="1">
    <citation type="submission" date="2013-08" db="EMBL/GenBank/DDBJ databases">
        <authorList>
            <person name="Weinstock G."/>
            <person name="Sodergren E."/>
            <person name="Wylie T."/>
            <person name="Fulton L."/>
            <person name="Fulton R."/>
            <person name="Fronick C."/>
            <person name="O'Laughlin M."/>
            <person name="Godfrey J."/>
            <person name="Miner T."/>
            <person name="Herter B."/>
            <person name="Appelbaum E."/>
            <person name="Cordes M."/>
            <person name="Lek S."/>
            <person name="Wollam A."/>
            <person name="Pepin K.H."/>
            <person name="Palsikar V.B."/>
            <person name="Mitreva M."/>
            <person name="Wilson R.K."/>
        </authorList>
    </citation>
    <scope>NUCLEOTIDE SEQUENCE [LARGE SCALE GENOMIC DNA]</scope>
    <source>
        <strain evidence="1 2">ATCC 15930</strain>
    </source>
</reference>
<gene>
    <name evidence="1" type="ORF">HMPREF1991_01047</name>
</gene>
<dbReference type="Proteomes" id="UP000027442">
    <property type="component" value="Unassembled WGS sequence"/>
</dbReference>
<protein>
    <submittedName>
        <fullName evidence="1">Uncharacterized protein</fullName>
    </submittedName>
</protein>
<comment type="caution">
    <text evidence="1">The sequence shown here is derived from an EMBL/GenBank/DDBJ whole genome shotgun (WGS) entry which is preliminary data.</text>
</comment>
<sequence>MRKFRIKYNRYVNYRVALVDEITIRLPVQSSLKGMVSYPELTH</sequence>
<dbReference type="EMBL" id="JNGW01000041">
    <property type="protein sequence ID" value="KDR52875.1"/>
    <property type="molecule type" value="Genomic_DNA"/>
</dbReference>
<name>A0A069QJ72_HOYLO</name>
<dbReference type="HOGENOM" id="CLU_200508_1_0_10"/>
<accession>A0A069QJ72</accession>
<keyword evidence="2" id="KW-1185">Reference proteome</keyword>
<dbReference type="PATRIC" id="fig|1122985.7.peg.1086"/>
<evidence type="ECO:0000313" key="1">
    <source>
        <dbReference type="EMBL" id="KDR52875.1"/>
    </source>
</evidence>
<proteinExistence type="predicted"/>